<dbReference type="InterPro" id="IPR026591">
    <property type="entry name" value="Sirtuin_cat_small_dom_sf"/>
</dbReference>
<sequence length="818" mass="91075">MGVITSNPSSRQGSPVVAMKSRETTPMMVEDEHHLAGHSSQQHASTLGFPQRYPNHALEASPSPSDCTSSSEEARNLTEILADTVATYCSDSDDDYTPDADTTVDEFSNRVDSSSGEEEDDDSFTEIDADNINVPDAPYIESFLSQSGGRYSPEDYMGGEVTEDHLEMIVEEARAYGIERVIGRYILGSIFSVKQLLTAFNPDLNTDGDEWTERKLMMKLTEELLISLRRKRLTDIHTLEQVAQLLRNSKRIMVLTGAGVSVSCGIPDFRSPDGIYSRLQEFNLRDPQQMFDLSFFKRRPEIFYSFAREIFPSNFMPSPSHSFIKLLEDKGKLLRNYTQNIDTLEQRAGIQKVLQCHGSFATASCLRCRRQVPGDDIKEAIFNQEVAYCTVCPPPSPSDFAPKFREAYYSSDEESDSDSDGSNYNAPPPPPLMKPDIIFFKEQLTSAFHDCLDEDRDQVDLLIVMGTSLKVAPVNSIIDALPANIPQILINRTPLTHMEFDVQLLGDSDTIVAELCRMAGWELKHEKLPNGTSNVPDMDINTNLDGSGKGGRAHWEHFEPYTYVFEGGSLEDIEYEVMLAQIAQQGLLRDFEMLRESDGSDADDEGLDASTQFQGARFGSADPMETDESQGAVRGSLSAMNETIGVTGIHAGMATGTTEPRSGDLAEIHLTHQEDSFASHDHSQRLRSDDEVEIIDKYTEKMPRDVCEGRSMSILDGTHDSTATSLGQDFENSFMLEHRSDAELRAIMEDPLLEEEQEGVKRESDDSDNETLFFHTPNGSFQTPGFLGSQSALSLEEDDEDLAGLSQQSFHEADLFSQ</sequence>
<evidence type="ECO:0000256" key="3">
    <source>
        <dbReference type="ARBA" id="ARBA00022679"/>
    </source>
</evidence>
<dbReference type="GO" id="GO:0046872">
    <property type="term" value="F:metal ion binding"/>
    <property type="evidence" value="ECO:0007669"/>
    <property type="project" value="UniProtKB-KW"/>
</dbReference>
<evidence type="ECO:0000313" key="11">
    <source>
        <dbReference type="Proteomes" id="UP000748756"/>
    </source>
</evidence>
<dbReference type="AlphaFoldDB" id="A0A9P5RTP6"/>
<evidence type="ECO:0000256" key="5">
    <source>
        <dbReference type="ARBA" id="ARBA00022833"/>
    </source>
</evidence>
<evidence type="ECO:0000259" key="9">
    <source>
        <dbReference type="PROSITE" id="PS50305"/>
    </source>
</evidence>
<reference evidence="10" key="1">
    <citation type="journal article" date="2020" name="Fungal Divers.">
        <title>Resolving the Mortierellaceae phylogeny through synthesis of multi-gene phylogenetics and phylogenomics.</title>
        <authorList>
            <person name="Vandepol N."/>
            <person name="Liber J."/>
            <person name="Desiro A."/>
            <person name="Na H."/>
            <person name="Kennedy M."/>
            <person name="Barry K."/>
            <person name="Grigoriev I.V."/>
            <person name="Miller A.N."/>
            <person name="O'Donnell K."/>
            <person name="Stajich J.E."/>
            <person name="Bonito G."/>
        </authorList>
    </citation>
    <scope>NUCLEOTIDE SEQUENCE</scope>
    <source>
        <strain evidence="10">NRRL 6426</strain>
    </source>
</reference>
<comment type="caution">
    <text evidence="10">The sequence shown here is derived from an EMBL/GenBank/DDBJ whole genome shotgun (WGS) entry which is preliminary data.</text>
</comment>
<feature type="binding site" evidence="7">
    <location>
        <position position="368"/>
    </location>
    <ligand>
        <name>Zn(2+)</name>
        <dbReference type="ChEBI" id="CHEBI:29105"/>
    </ligand>
</feature>
<evidence type="ECO:0000256" key="8">
    <source>
        <dbReference type="SAM" id="MobiDB-lite"/>
    </source>
</evidence>
<feature type="binding site" evidence="7">
    <location>
        <position position="365"/>
    </location>
    <ligand>
        <name>Zn(2+)</name>
        <dbReference type="ChEBI" id="CHEBI:29105"/>
    </ligand>
</feature>
<feature type="region of interest" description="Disordered" evidence="8">
    <location>
        <begin position="1"/>
        <end position="74"/>
    </location>
</feature>
<evidence type="ECO:0000256" key="7">
    <source>
        <dbReference type="PROSITE-ProRule" id="PRU00236"/>
    </source>
</evidence>
<keyword evidence="3" id="KW-0808">Transferase</keyword>
<feature type="binding site" evidence="7">
    <location>
        <position position="392"/>
    </location>
    <ligand>
        <name>Zn(2+)</name>
        <dbReference type="ChEBI" id="CHEBI:29105"/>
    </ligand>
</feature>
<dbReference type="InterPro" id="IPR003000">
    <property type="entry name" value="Sirtuin"/>
</dbReference>
<dbReference type="Proteomes" id="UP000748756">
    <property type="component" value="Unassembled WGS sequence"/>
</dbReference>
<comment type="cofactor">
    <cofactor evidence="1">
        <name>Zn(2+)</name>
        <dbReference type="ChEBI" id="CHEBI:29105"/>
    </cofactor>
</comment>
<dbReference type="Pfam" id="PF02146">
    <property type="entry name" value="SIR2"/>
    <property type="match status" value="1"/>
</dbReference>
<dbReference type="GO" id="GO:0070403">
    <property type="term" value="F:NAD+ binding"/>
    <property type="evidence" value="ECO:0007669"/>
    <property type="project" value="InterPro"/>
</dbReference>
<evidence type="ECO:0000256" key="4">
    <source>
        <dbReference type="ARBA" id="ARBA00022723"/>
    </source>
</evidence>
<feature type="compositionally biased region" description="Acidic residues" evidence="8">
    <location>
        <begin position="91"/>
        <end position="104"/>
    </location>
</feature>
<feature type="region of interest" description="Disordered" evidence="8">
    <location>
        <begin position="752"/>
        <end position="818"/>
    </location>
</feature>
<protein>
    <submittedName>
        <fullName evidence="10">NAD-dependent histone deacetylase sir2</fullName>
    </submittedName>
</protein>
<proteinExistence type="inferred from homology"/>
<dbReference type="InterPro" id="IPR029035">
    <property type="entry name" value="DHS-like_NAD/FAD-binding_dom"/>
</dbReference>
<keyword evidence="4 7" id="KW-0479">Metal-binding</keyword>
<feature type="active site" description="Proton acceptor" evidence="7">
    <location>
        <position position="357"/>
    </location>
</feature>
<name>A0A9P5RTP6_9FUNG</name>
<feature type="compositionally biased region" description="Polar residues" evidence="8">
    <location>
        <begin position="1"/>
        <end position="13"/>
    </location>
</feature>
<keyword evidence="5 7" id="KW-0862">Zinc</keyword>
<dbReference type="Gene3D" id="3.30.1600.10">
    <property type="entry name" value="SIR2/SIRT2 'Small Domain"/>
    <property type="match status" value="1"/>
</dbReference>
<organism evidence="10 11">
    <name type="scientific">Linnemannia schmuckeri</name>
    <dbReference type="NCBI Taxonomy" id="64567"/>
    <lineage>
        <taxon>Eukaryota</taxon>
        <taxon>Fungi</taxon>
        <taxon>Fungi incertae sedis</taxon>
        <taxon>Mucoromycota</taxon>
        <taxon>Mortierellomycotina</taxon>
        <taxon>Mortierellomycetes</taxon>
        <taxon>Mortierellales</taxon>
        <taxon>Mortierellaceae</taxon>
        <taxon>Linnemannia</taxon>
    </lineage>
</organism>
<feature type="region of interest" description="Disordered" evidence="8">
    <location>
        <begin position="411"/>
        <end position="430"/>
    </location>
</feature>
<keyword evidence="11" id="KW-1185">Reference proteome</keyword>
<dbReference type="OrthoDB" id="420264at2759"/>
<dbReference type="CDD" id="cd01408">
    <property type="entry name" value="SIRT1"/>
    <property type="match status" value="1"/>
</dbReference>
<dbReference type="PANTHER" id="PTHR11085">
    <property type="entry name" value="NAD-DEPENDENT PROTEIN DEACYLASE SIRTUIN-5, MITOCHONDRIAL-RELATED"/>
    <property type="match status" value="1"/>
</dbReference>
<dbReference type="GO" id="GO:0005634">
    <property type="term" value="C:nucleus"/>
    <property type="evidence" value="ECO:0007669"/>
    <property type="project" value="TreeGrafter"/>
</dbReference>
<evidence type="ECO:0000256" key="2">
    <source>
        <dbReference type="ARBA" id="ARBA00006924"/>
    </source>
</evidence>
<evidence type="ECO:0000256" key="1">
    <source>
        <dbReference type="ARBA" id="ARBA00001947"/>
    </source>
</evidence>
<dbReference type="GO" id="GO:0046970">
    <property type="term" value="F:histone H4K16 deacetylase activity, NAD-dependent"/>
    <property type="evidence" value="ECO:0007669"/>
    <property type="project" value="TreeGrafter"/>
</dbReference>
<keyword evidence="6" id="KW-0520">NAD</keyword>
<feature type="compositionally biased region" description="Low complexity" evidence="8">
    <location>
        <begin position="61"/>
        <end position="71"/>
    </location>
</feature>
<dbReference type="EMBL" id="JAAAUQ010001180">
    <property type="protein sequence ID" value="KAF9142142.1"/>
    <property type="molecule type" value="Genomic_DNA"/>
</dbReference>
<dbReference type="SUPFAM" id="SSF52467">
    <property type="entry name" value="DHS-like NAD/FAD-binding domain"/>
    <property type="match status" value="1"/>
</dbReference>
<dbReference type="PROSITE" id="PS50305">
    <property type="entry name" value="SIRTUIN"/>
    <property type="match status" value="1"/>
</dbReference>
<feature type="region of interest" description="Disordered" evidence="8">
    <location>
        <begin position="91"/>
        <end position="123"/>
    </location>
</feature>
<gene>
    <name evidence="10" type="primary">SIR2_1</name>
    <name evidence="10" type="ORF">BG015_001040</name>
</gene>
<dbReference type="InterPro" id="IPR050134">
    <property type="entry name" value="NAD-dep_sirtuin_deacylases"/>
</dbReference>
<comment type="similarity">
    <text evidence="2">Belongs to the sirtuin family. Class I subfamily.</text>
</comment>
<accession>A0A9P5RTP6</accession>
<evidence type="ECO:0000256" key="6">
    <source>
        <dbReference type="ARBA" id="ARBA00023027"/>
    </source>
</evidence>
<feature type="domain" description="Deacetylase sirtuin-type" evidence="9">
    <location>
        <begin position="232"/>
        <end position="522"/>
    </location>
</feature>
<feature type="binding site" evidence="7">
    <location>
        <position position="389"/>
    </location>
    <ligand>
        <name>Zn(2+)</name>
        <dbReference type="ChEBI" id="CHEBI:29105"/>
    </ligand>
</feature>
<dbReference type="InterPro" id="IPR026590">
    <property type="entry name" value="Ssirtuin_cat_dom"/>
</dbReference>
<evidence type="ECO:0000313" key="10">
    <source>
        <dbReference type="EMBL" id="KAF9142142.1"/>
    </source>
</evidence>
<feature type="compositionally biased region" description="Polar residues" evidence="8">
    <location>
        <begin position="777"/>
        <end position="793"/>
    </location>
</feature>
<dbReference type="Gene3D" id="3.40.50.1220">
    <property type="entry name" value="TPP-binding domain"/>
    <property type="match status" value="1"/>
</dbReference>
<dbReference type="PANTHER" id="PTHR11085:SF9">
    <property type="entry name" value="NAD-DEPENDENT PROTEIN DEACETYLASE SIRTUIN-1"/>
    <property type="match status" value="1"/>
</dbReference>